<comment type="caution">
    <text evidence="3">The sequence shown here is derived from an EMBL/GenBank/DDBJ whole genome shotgun (WGS) entry which is preliminary data.</text>
</comment>
<sequence length="291" mass="30888">MESSDTSGRLAIIAGHGFLPLYVAEAARERGENPYIIVLKNEGNRDFSQFDHSFVGVGDALLIQSIIKKHGIARVVLSGGVHHRPEVSEIRPTFGALLRLPGILRTLISGGDDAVLRMVISLFESMGCKVYGVHQIAPNLLAEVGAINGSPLTEYDRRDIRVAAHAAKILGELDVGQGAICVGGRVVALEGVEGTDAMLMRVAELRAAGRISQRKKGVLVKLCKPQQDLRADLPTIGPATMRGAAAAGLAGIAVEAGRALVVEREECIAITQQEGLFLYGLDLAAKNMGLE</sequence>
<organism evidence="3 4">
    <name type="scientific">Rhizobium helianthi</name>
    <dbReference type="NCBI Taxonomy" id="1132695"/>
    <lineage>
        <taxon>Bacteria</taxon>
        <taxon>Pseudomonadati</taxon>
        <taxon>Pseudomonadota</taxon>
        <taxon>Alphaproteobacteria</taxon>
        <taxon>Hyphomicrobiales</taxon>
        <taxon>Rhizobiaceae</taxon>
        <taxon>Rhizobium/Agrobacterium group</taxon>
        <taxon>Rhizobium</taxon>
    </lineage>
</organism>
<dbReference type="InterPro" id="IPR053174">
    <property type="entry name" value="LpxI"/>
</dbReference>
<name>A0ABW4LZW6_9HYPH</name>
<proteinExistence type="predicted"/>
<feature type="domain" description="LpxI N-terminal" evidence="2">
    <location>
        <begin position="9"/>
        <end position="140"/>
    </location>
</feature>
<dbReference type="EMBL" id="JBHUEQ010000003">
    <property type="protein sequence ID" value="MFD1744444.1"/>
    <property type="molecule type" value="Genomic_DNA"/>
</dbReference>
<dbReference type="RefSeq" id="WP_377396395.1">
    <property type="nucleotide sequence ID" value="NZ_JBHUEQ010000003.1"/>
</dbReference>
<dbReference type="Gene3D" id="3.40.140.80">
    <property type="match status" value="1"/>
</dbReference>
<dbReference type="InterPro" id="IPR043167">
    <property type="entry name" value="LpxI_C_sf"/>
</dbReference>
<accession>A0ABW4LZW6</accession>
<dbReference type="Proteomes" id="UP001597322">
    <property type="component" value="Unassembled WGS sequence"/>
</dbReference>
<protein>
    <submittedName>
        <fullName evidence="3">LpxI family protein</fullName>
    </submittedName>
</protein>
<dbReference type="InterPro" id="IPR041255">
    <property type="entry name" value="LpxI_N"/>
</dbReference>
<feature type="domain" description="LpxI C-terminal" evidence="1">
    <location>
        <begin position="145"/>
        <end position="279"/>
    </location>
</feature>
<evidence type="ECO:0000313" key="3">
    <source>
        <dbReference type="EMBL" id="MFD1744444.1"/>
    </source>
</evidence>
<dbReference type="PANTHER" id="PTHR39962">
    <property type="entry name" value="BLL4848 PROTEIN"/>
    <property type="match status" value="1"/>
</dbReference>
<reference evidence="4" key="1">
    <citation type="journal article" date="2019" name="Int. J. Syst. Evol. Microbiol.">
        <title>The Global Catalogue of Microorganisms (GCM) 10K type strain sequencing project: providing services to taxonomists for standard genome sequencing and annotation.</title>
        <authorList>
            <consortium name="The Broad Institute Genomics Platform"/>
            <consortium name="The Broad Institute Genome Sequencing Center for Infectious Disease"/>
            <person name="Wu L."/>
            <person name="Ma J."/>
        </authorList>
    </citation>
    <scope>NUCLEOTIDE SEQUENCE [LARGE SCALE GENOMIC DNA]</scope>
    <source>
        <strain evidence="4">CG52</strain>
    </source>
</reference>
<evidence type="ECO:0000259" key="1">
    <source>
        <dbReference type="Pfam" id="PF06230"/>
    </source>
</evidence>
<gene>
    <name evidence="3" type="ORF">ACFSE1_03120</name>
</gene>
<dbReference type="Pfam" id="PF06230">
    <property type="entry name" value="LpxI_C"/>
    <property type="match status" value="1"/>
</dbReference>
<evidence type="ECO:0000313" key="4">
    <source>
        <dbReference type="Proteomes" id="UP001597322"/>
    </source>
</evidence>
<dbReference type="InterPro" id="IPR010415">
    <property type="entry name" value="LpxI_C"/>
</dbReference>
<evidence type="ECO:0000259" key="2">
    <source>
        <dbReference type="Pfam" id="PF17930"/>
    </source>
</evidence>
<dbReference type="Gene3D" id="3.40.50.20">
    <property type="match status" value="1"/>
</dbReference>
<dbReference type="PANTHER" id="PTHR39962:SF1">
    <property type="entry name" value="LPXI FAMILY PROTEIN"/>
    <property type="match status" value="1"/>
</dbReference>
<keyword evidence="4" id="KW-1185">Reference proteome</keyword>
<dbReference type="Pfam" id="PF17930">
    <property type="entry name" value="LpxI_N"/>
    <property type="match status" value="1"/>
</dbReference>